<protein>
    <recommendedName>
        <fullName evidence="3">VWFA domain-containing protein</fullName>
    </recommendedName>
</protein>
<comment type="caution">
    <text evidence="1">The sequence shown here is derived from an EMBL/GenBank/DDBJ whole genome shotgun (WGS) entry which is preliminary data.</text>
</comment>
<dbReference type="InterPro" id="IPR036465">
    <property type="entry name" value="vWFA_dom_sf"/>
</dbReference>
<sequence>MRDVFLFLFGKLKQSQFSLLNAYLTARQDIQAGKGLPFKVLRGIAGTFHAKISQSRLRRLASRDKIKREVSEEIDESLVGTIRHYYRSGEQLNAQAIEQEMARIPYWDAFVYFIIDASASMRGFGTREYNSIAIATGILKVFQKRIRQTAHAWVGGSDDENFPQPMGTTSIAATLIEAVQQKPDVIIIISDGYENIEPGDTAAVFAGLEQLGIQIPIVQIIPAFTERDRIENRQLLPTCFLETGQRGFLSTWLRIRAHLAPDSIEALLRETLSEGSQK</sequence>
<dbReference type="AlphaFoldDB" id="A0A0A6RJE5"/>
<reference evidence="1 2" key="1">
    <citation type="submission" date="2016-05" db="EMBL/GenBank/DDBJ databases">
        <title>Single-cell genome of chain-forming Candidatus Thiomargarita nelsonii and comparison to other large sulfur-oxidizing bacteria.</title>
        <authorList>
            <person name="Winkel M."/>
            <person name="Salman V."/>
            <person name="Woyke T."/>
            <person name="Schulz-Vogt H."/>
            <person name="Richter M."/>
            <person name="Flood B."/>
            <person name="Bailey J."/>
            <person name="Amann R."/>
            <person name="Mussmann M."/>
        </authorList>
    </citation>
    <scope>NUCLEOTIDE SEQUENCE [LARGE SCALE GENOMIC DNA]</scope>
    <source>
        <strain evidence="1 2">THI036</strain>
    </source>
</reference>
<evidence type="ECO:0000313" key="2">
    <source>
        <dbReference type="Proteomes" id="UP000076962"/>
    </source>
</evidence>
<name>A0A0A6RJE5_9GAMM</name>
<dbReference type="Proteomes" id="UP000076962">
    <property type="component" value="Unassembled WGS sequence"/>
</dbReference>
<dbReference type="EMBL" id="LUTY01001138">
    <property type="protein sequence ID" value="OAD22150.1"/>
    <property type="molecule type" value="Genomic_DNA"/>
</dbReference>
<organism evidence="1 2">
    <name type="scientific">Candidatus Thiomargarita nelsonii</name>
    <dbReference type="NCBI Taxonomy" id="1003181"/>
    <lineage>
        <taxon>Bacteria</taxon>
        <taxon>Pseudomonadati</taxon>
        <taxon>Pseudomonadota</taxon>
        <taxon>Gammaproteobacteria</taxon>
        <taxon>Thiotrichales</taxon>
        <taxon>Thiotrichaceae</taxon>
        <taxon>Thiomargarita</taxon>
    </lineage>
</organism>
<proteinExistence type="predicted"/>
<accession>A0A0A6RJE5</accession>
<evidence type="ECO:0008006" key="3">
    <source>
        <dbReference type="Google" id="ProtNLM"/>
    </source>
</evidence>
<dbReference type="SUPFAM" id="SSF53300">
    <property type="entry name" value="vWA-like"/>
    <property type="match status" value="1"/>
</dbReference>
<evidence type="ECO:0000313" key="1">
    <source>
        <dbReference type="EMBL" id="OAD22150.1"/>
    </source>
</evidence>
<keyword evidence="2" id="KW-1185">Reference proteome</keyword>
<gene>
    <name evidence="1" type="ORF">THIOM_002064</name>
</gene>